<comment type="caution">
    <text evidence="1">The sequence shown here is derived from an EMBL/GenBank/DDBJ whole genome shotgun (WGS) entry which is preliminary data.</text>
</comment>
<organism evidence="1 2">
    <name type="scientific">Persea americana</name>
    <name type="common">Avocado</name>
    <dbReference type="NCBI Taxonomy" id="3435"/>
    <lineage>
        <taxon>Eukaryota</taxon>
        <taxon>Viridiplantae</taxon>
        <taxon>Streptophyta</taxon>
        <taxon>Embryophyta</taxon>
        <taxon>Tracheophyta</taxon>
        <taxon>Spermatophyta</taxon>
        <taxon>Magnoliopsida</taxon>
        <taxon>Magnoliidae</taxon>
        <taxon>Laurales</taxon>
        <taxon>Lauraceae</taxon>
        <taxon>Persea</taxon>
    </lineage>
</organism>
<name>A0ACC2LHH5_PERAE</name>
<keyword evidence="2" id="KW-1185">Reference proteome</keyword>
<reference evidence="1 2" key="1">
    <citation type="journal article" date="2022" name="Hortic Res">
        <title>A haplotype resolved chromosomal level avocado genome allows analysis of novel avocado genes.</title>
        <authorList>
            <person name="Nath O."/>
            <person name="Fletcher S.J."/>
            <person name="Hayward A."/>
            <person name="Shaw L.M."/>
            <person name="Masouleh A.K."/>
            <person name="Furtado A."/>
            <person name="Henry R.J."/>
            <person name="Mitter N."/>
        </authorList>
    </citation>
    <scope>NUCLEOTIDE SEQUENCE [LARGE SCALE GENOMIC DNA]</scope>
    <source>
        <strain evidence="2">cv. Hass</strain>
    </source>
</reference>
<evidence type="ECO:0000313" key="1">
    <source>
        <dbReference type="EMBL" id="KAJ8632798.1"/>
    </source>
</evidence>
<proteinExistence type="predicted"/>
<accession>A0ACC2LHH5</accession>
<sequence>MGPSPSTRFIDAALFNSGPLALSYRHELKWIIREHLINLLNDFPSLTPSTDTFTHDDGTSVRLLNAGGELHVSPTKPPISLTIWLHQCYPCIPPLVFLSSTSNNPVVPHHPFVDASGAATLPYLHNWVYPRSNLVDLVRNLVRIFSQHFPFFFPSCNLVFSNPFLASRREALDRLVGLLHCDVVALQAQAEQDIEDLTTQQGMLMERATMVATIVEGLEIERLSLKRKALKMAEGADVIQNWLRVNDQNSIAAFSGESLEAFEAADDESKQVLECMAANHAIDDVVYALDRALEEGVIPFGVYLKQVRALAKEQFIHRALLVKLRGSNWLNL</sequence>
<dbReference type="EMBL" id="CM056816">
    <property type="protein sequence ID" value="KAJ8632798.1"/>
    <property type="molecule type" value="Genomic_DNA"/>
</dbReference>
<protein>
    <submittedName>
        <fullName evidence="1">Uncharacterized protein</fullName>
    </submittedName>
</protein>
<dbReference type="Proteomes" id="UP001234297">
    <property type="component" value="Chromosome 8"/>
</dbReference>
<evidence type="ECO:0000313" key="2">
    <source>
        <dbReference type="Proteomes" id="UP001234297"/>
    </source>
</evidence>
<gene>
    <name evidence="1" type="ORF">MRB53_026134</name>
</gene>